<comment type="catalytic activity">
    <reaction evidence="5 6">
        <text>O-phospho-L-threonyl-[protein] + H2O = L-threonyl-[protein] + phosphate</text>
        <dbReference type="Rhea" id="RHEA:47004"/>
        <dbReference type="Rhea" id="RHEA-COMP:11060"/>
        <dbReference type="Rhea" id="RHEA-COMP:11605"/>
        <dbReference type="ChEBI" id="CHEBI:15377"/>
        <dbReference type="ChEBI" id="CHEBI:30013"/>
        <dbReference type="ChEBI" id="CHEBI:43474"/>
        <dbReference type="ChEBI" id="CHEBI:61977"/>
        <dbReference type="EC" id="3.1.3.16"/>
    </reaction>
</comment>
<feature type="compositionally biased region" description="Polar residues" evidence="7">
    <location>
        <begin position="786"/>
        <end position="795"/>
    </location>
</feature>
<feature type="compositionally biased region" description="Low complexity" evidence="7">
    <location>
        <begin position="404"/>
        <end position="424"/>
    </location>
</feature>
<sequence>MADQSSFTTLFAPSSLPFPITIQRLLVQQPHSPITKTQALFTYSFVPRTGAPGPSDGKAERLSKVYESPIEGQFEGWADRISHGTVVRDTNVPLVYIKEDCTHDVQLHGLCALCGRDLTGTDYTGFSETSRAKIAMVHDVGGLTVSLEEASRLEAATTSRLLSAKKLSLIVDLDQTIVHATVDPTVGEWLADSDNPNHEALDGVKSFRLGMTSGDQSVDDGCIYYVKKRSVSQSVFKKQVEMLSNHVVPSCALYHTSCRPGLDQFLADLAEIYEMHVYTMGTRAYAIEVCNVIDPDGRLFGGRILSRDESGSLTRKSLQRLFPCDDHMVVIIDDRADVWDGVPNLVKVIPCACYNYGIHSRTIDPLTPLPTVLWFSTDEFFVGIGDINSAFLPPNPSPSPLLPPSSTSVSSSTSPSFSTDTTDDSTIISLSMSEAKASTAQVLTEQIESRPLAAKALEQAKKEGSSSSSSSSVKPVDRAELDSDDDDQEDEEEEEEDDDEEDHSTKTSAQDVVRSTTPPPREAVLKDDDRELIRLFDILKTICDTFYRPGTSSTSSDGDPTTTSDVKNIIPSLKRRTFSFTSLVFSGLVALGTPASQSEWWRLATLFGAHCAESISSRTTHLVAKEAGTAKVHQAYSMKCIKVVRPGWLVDSIARWEKLDERAYLLITPDDPDPSGQDEEDEDEEKEDDQLLRLVEAGLPLGGGDLDDIDGFDEEALRRMAEQDDLDAELEEVDWANAEKEIEDALAESEYDSDASTGSARTSSSAKGLMVGSLVGKGKKRPRPSSLRSNGGSSTDDVERGGSSDSRLKSDAGGKKDQALATSSGVVADSPLQKRVKTSRMRSSNLLKVSFPHDVNFDSEARKEGGESGDPGTTNTSRASSRNGETSSELGSGAEDDDDDEAFFASMAEEVEKEWSGRTDVQ</sequence>
<feature type="compositionally biased region" description="Acidic residues" evidence="7">
    <location>
        <begin position="670"/>
        <end position="688"/>
    </location>
</feature>
<dbReference type="PROSITE" id="PS50172">
    <property type="entry name" value="BRCT"/>
    <property type="match status" value="1"/>
</dbReference>
<dbReference type="EMBL" id="FQNC01000048">
    <property type="protein sequence ID" value="SGY78637.1"/>
    <property type="molecule type" value="Genomic_DNA"/>
</dbReference>
<evidence type="ECO:0000313" key="10">
    <source>
        <dbReference type="EMBL" id="SGY78637.1"/>
    </source>
</evidence>
<evidence type="ECO:0000259" key="8">
    <source>
        <dbReference type="PROSITE" id="PS50172"/>
    </source>
</evidence>
<organism evidence="10 11">
    <name type="scientific">Microbotryum silenes-dioicae</name>
    <dbReference type="NCBI Taxonomy" id="796604"/>
    <lineage>
        <taxon>Eukaryota</taxon>
        <taxon>Fungi</taxon>
        <taxon>Dikarya</taxon>
        <taxon>Basidiomycota</taxon>
        <taxon>Pucciniomycotina</taxon>
        <taxon>Microbotryomycetes</taxon>
        <taxon>Microbotryales</taxon>
        <taxon>Microbotryaceae</taxon>
        <taxon>Microbotryum</taxon>
    </lineage>
</organism>
<feature type="compositionally biased region" description="Basic and acidic residues" evidence="7">
    <location>
        <begin position="855"/>
        <end position="866"/>
    </location>
</feature>
<dbReference type="PANTHER" id="PTHR23081">
    <property type="entry name" value="RNA POLYMERASE II CTD PHOSPHATASE"/>
    <property type="match status" value="1"/>
</dbReference>
<feature type="domain" description="FCP1 homology" evidence="9">
    <location>
        <begin position="162"/>
        <end position="373"/>
    </location>
</feature>
<keyword evidence="11" id="KW-1185">Reference proteome</keyword>
<dbReference type="Gene3D" id="3.40.50.10190">
    <property type="entry name" value="BRCT domain"/>
    <property type="match status" value="1"/>
</dbReference>
<dbReference type="Pfam" id="PF00533">
    <property type="entry name" value="BRCT"/>
    <property type="match status" value="1"/>
</dbReference>
<feature type="domain" description="BRCT" evidence="8">
    <location>
        <begin position="573"/>
        <end position="666"/>
    </location>
</feature>
<dbReference type="STRING" id="796604.A0A2X0P793"/>
<dbReference type="InterPro" id="IPR039189">
    <property type="entry name" value="Fcp1"/>
</dbReference>
<feature type="compositionally biased region" description="Polar residues" evidence="7">
    <location>
        <begin position="871"/>
        <end position="886"/>
    </location>
</feature>
<comment type="function">
    <text evidence="6">This promotes the activity of RNA polymerase II.</text>
</comment>
<dbReference type="CDD" id="cd07521">
    <property type="entry name" value="HAD_FCP1-like"/>
    <property type="match status" value="1"/>
</dbReference>
<keyword evidence="3 6" id="KW-0539">Nucleus</keyword>
<dbReference type="PANTHER" id="PTHR23081:SF36">
    <property type="entry name" value="RNA POLYMERASE II SUBUNIT A C-TERMINAL DOMAIN PHOSPHATASE"/>
    <property type="match status" value="1"/>
</dbReference>
<evidence type="ECO:0000256" key="7">
    <source>
        <dbReference type="SAM" id="MobiDB-lite"/>
    </source>
</evidence>
<dbReference type="Pfam" id="PF03031">
    <property type="entry name" value="NIF"/>
    <property type="match status" value="1"/>
</dbReference>
<feature type="region of interest" description="Disordered" evidence="7">
    <location>
        <begin position="395"/>
        <end position="424"/>
    </location>
</feature>
<protein>
    <recommendedName>
        <fullName evidence="6">RNA polymerase II subunit A C-terminal domain phosphatase</fullName>
        <ecNumber evidence="6">3.1.3.16</ecNumber>
    </recommendedName>
</protein>
<dbReference type="GO" id="GO:0005634">
    <property type="term" value="C:nucleus"/>
    <property type="evidence" value="ECO:0007669"/>
    <property type="project" value="UniProtKB-SubCell"/>
</dbReference>
<feature type="compositionally biased region" description="Basic and acidic residues" evidence="7">
    <location>
        <begin position="913"/>
        <end position="922"/>
    </location>
</feature>
<dbReference type="EC" id="3.1.3.16" evidence="6"/>
<evidence type="ECO:0000256" key="4">
    <source>
        <dbReference type="ARBA" id="ARBA00047761"/>
    </source>
</evidence>
<proteinExistence type="predicted"/>
<dbReference type="CDD" id="cd17729">
    <property type="entry name" value="BRCT_CTDP1"/>
    <property type="match status" value="1"/>
</dbReference>
<dbReference type="InterPro" id="IPR036412">
    <property type="entry name" value="HAD-like_sf"/>
</dbReference>
<feature type="compositionally biased region" description="Basic and acidic residues" evidence="7">
    <location>
        <begin position="797"/>
        <end position="818"/>
    </location>
</feature>
<feature type="compositionally biased region" description="Low complexity" evidence="7">
    <location>
        <begin position="754"/>
        <end position="766"/>
    </location>
</feature>
<evidence type="ECO:0000256" key="5">
    <source>
        <dbReference type="ARBA" id="ARBA00048336"/>
    </source>
</evidence>
<dbReference type="SMART" id="SM00577">
    <property type="entry name" value="CPDc"/>
    <property type="match status" value="1"/>
</dbReference>
<dbReference type="InterPro" id="IPR011947">
    <property type="entry name" value="FCP1_euk"/>
</dbReference>
<feature type="region of interest" description="Disordered" evidence="7">
    <location>
        <begin position="666"/>
        <end position="689"/>
    </location>
</feature>
<evidence type="ECO:0000313" key="11">
    <source>
        <dbReference type="Proteomes" id="UP000249464"/>
    </source>
</evidence>
<accession>A0A2X0P793</accession>
<dbReference type="SMART" id="SM00292">
    <property type="entry name" value="BRCT"/>
    <property type="match status" value="1"/>
</dbReference>
<feature type="compositionally biased region" description="Polar residues" evidence="7">
    <location>
        <begin position="506"/>
        <end position="516"/>
    </location>
</feature>
<feature type="region of interest" description="Disordered" evidence="7">
    <location>
        <begin position="456"/>
        <end position="526"/>
    </location>
</feature>
<gene>
    <name evidence="10" type="primary">BQ5605_C008g04904</name>
    <name evidence="10" type="ORF">BQ5605_C008G04904</name>
</gene>
<evidence type="ECO:0000256" key="6">
    <source>
        <dbReference type="RuleBase" id="RU366066"/>
    </source>
</evidence>
<dbReference type="InterPro" id="IPR036420">
    <property type="entry name" value="BRCT_dom_sf"/>
</dbReference>
<dbReference type="Proteomes" id="UP000249464">
    <property type="component" value="Unassembled WGS sequence"/>
</dbReference>
<dbReference type="NCBIfam" id="TIGR02250">
    <property type="entry name" value="FCP1_euk"/>
    <property type="match status" value="1"/>
</dbReference>
<dbReference type="Gene3D" id="3.40.50.1000">
    <property type="entry name" value="HAD superfamily/HAD-like"/>
    <property type="match status" value="1"/>
</dbReference>
<feature type="compositionally biased region" description="Acidic residues" evidence="7">
    <location>
        <begin position="482"/>
        <end position="502"/>
    </location>
</feature>
<dbReference type="InterPro" id="IPR023214">
    <property type="entry name" value="HAD_sf"/>
</dbReference>
<evidence type="ECO:0000256" key="1">
    <source>
        <dbReference type="ARBA" id="ARBA00004123"/>
    </source>
</evidence>
<name>A0A2X0P793_9BASI</name>
<reference evidence="10 11" key="1">
    <citation type="submission" date="2016-11" db="EMBL/GenBank/DDBJ databases">
        <authorList>
            <person name="Jaros S."/>
            <person name="Januszkiewicz K."/>
            <person name="Wedrychowicz H."/>
        </authorList>
    </citation>
    <scope>NUCLEOTIDE SEQUENCE [LARGE SCALE GENOMIC DNA]</scope>
</reference>
<evidence type="ECO:0000256" key="3">
    <source>
        <dbReference type="ARBA" id="ARBA00023242"/>
    </source>
</evidence>
<dbReference type="InterPro" id="IPR004274">
    <property type="entry name" value="FCP1_dom"/>
</dbReference>
<evidence type="ECO:0000259" key="9">
    <source>
        <dbReference type="PROSITE" id="PS50969"/>
    </source>
</evidence>
<feature type="region of interest" description="Disordered" evidence="7">
    <location>
        <begin position="747"/>
        <end position="922"/>
    </location>
</feature>
<dbReference type="PROSITE" id="PS50969">
    <property type="entry name" value="FCP1"/>
    <property type="match status" value="1"/>
</dbReference>
<evidence type="ECO:0000256" key="2">
    <source>
        <dbReference type="ARBA" id="ARBA00022801"/>
    </source>
</evidence>
<dbReference type="InterPro" id="IPR001357">
    <property type="entry name" value="BRCT_dom"/>
</dbReference>
<dbReference type="SUPFAM" id="SSF56784">
    <property type="entry name" value="HAD-like"/>
    <property type="match status" value="1"/>
</dbReference>
<comment type="subcellular location">
    <subcellularLocation>
        <location evidence="1 6">Nucleus</location>
    </subcellularLocation>
</comment>
<dbReference type="SUPFAM" id="SSF52113">
    <property type="entry name" value="BRCT domain"/>
    <property type="match status" value="1"/>
</dbReference>
<keyword evidence="2 6" id="KW-0378">Hydrolase</keyword>
<dbReference type="GO" id="GO:0008420">
    <property type="term" value="F:RNA polymerase II CTD heptapeptide repeat phosphatase activity"/>
    <property type="evidence" value="ECO:0007669"/>
    <property type="project" value="UniProtKB-UniRule"/>
</dbReference>
<dbReference type="AlphaFoldDB" id="A0A2X0P793"/>
<comment type="catalytic activity">
    <reaction evidence="4 6">
        <text>O-phospho-L-seryl-[protein] + H2O = L-seryl-[protein] + phosphate</text>
        <dbReference type="Rhea" id="RHEA:20629"/>
        <dbReference type="Rhea" id="RHEA-COMP:9863"/>
        <dbReference type="Rhea" id="RHEA-COMP:11604"/>
        <dbReference type="ChEBI" id="CHEBI:15377"/>
        <dbReference type="ChEBI" id="CHEBI:29999"/>
        <dbReference type="ChEBI" id="CHEBI:43474"/>
        <dbReference type="ChEBI" id="CHEBI:83421"/>
        <dbReference type="EC" id="3.1.3.16"/>
    </reaction>
</comment>